<dbReference type="AlphaFoldDB" id="A0A4Y2E166"/>
<protein>
    <submittedName>
        <fullName evidence="1">Uncharacterized protein</fullName>
    </submittedName>
</protein>
<organism evidence="1 2">
    <name type="scientific">Araneus ventricosus</name>
    <name type="common">Orbweaver spider</name>
    <name type="synonym">Epeira ventricosa</name>
    <dbReference type="NCBI Taxonomy" id="182803"/>
    <lineage>
        <taxon>Eukaryota</taxon>
        <taxon>Metazoa</taxon>
        <taxon>Ecdysozoa</taxon>
        <taxon>Arthropoda</taxon>
        <taxon>Chelicerata</taxon>
        <taxon>Arachnida</taxon>
        <taxon>Araneae</taxon>
        <taxon>Araneomorphae</taxon>
        <taxon>Entelegynae</taxon>
        <taxon>Araneoidea</taxon>
        <taxon>Araneidae</taxon>
        <taxon>Araneus</taxon>
    </lineage>
</organism>
<evidence type="ECO:0000313" key="2">
    <source>
        <dbReference type="Proteomes" id="UP000499080"/>
    </source>
</evidence>
<dbReference type="Proteomes" id="UP000499080">
    <property type="component" value="Unassembled WGS sequence"/>
</dbReference>
<evidence type="ECO:0000313" key="1">
    <source>
        <dbReference type="EMBL" id="GBM22802.1"/>
    </source>
</evidence>
<gene>
    <name evidence="1" type="ORF">AVEN_226473_1</name>
</gene>
<sequence>MKMLSMGFLNCGASKQIQKGKIGKIFNIFYPLQQGRRLTFVMNHRRDETWVIHLPSESLPVWQGRRLDTVEEMKTTVNDYTIGRVQEEGIKKTHCSL</sequence>
<keyword evidence="2" id="KW-1185">Reference proteome</keyword>
<accession>A0A4Y2E166</accession>
<name>A0A4Y2E166_ARAVE</name>
<proteinExistence type="predicted"/>
<comment type="caution">
    <text evidence="1">The sequence shown here is derived from an EMBL/GenBank/DDBJ whole genome shotgun (WGS) entry which is preliminary data.</text>
</comment>
<reference evidence="1 2" key="1">
    <citation type="journal article" date="2019" name="Sci. Rep.">
        <title>Orb-weaving spider Araneus ventricosus genome elucidates the spidroin gene catalogue.</title>
        <authorList>
            <person name="Kono N."/>
            <person name="Nakamura H."/>
            <person name="Ohtoshi R."/>
            <person name="Moran D.A.P."/>
            <person name="Shinohara A."/>
            <person name="Yoshida Y."/>
            <person name="Fujiwara M."/>
            <person name="Mori M."/>
            <person name="Tomita M."/>
            <person name="Arakawa K."/>
        </authorList>
    </citation>
    <scope>NUCLEOTIDE SEQUENCE [LARGE SCALE GENOMIC DNA]</scope>
</reference>
<dbReference type="EMBL" id="BGPR01000487">
    <property type="protein sequence ID" value="GBM22802.1"/>
    <property type="molecule type" value="Genomic_DNA"/>
</dbReference>